<keyword evidence="2" id="KW-1185">Reference proteome</keyword>
<dbReference type="Proteomes" id="UP001138500">
    <property type="component" value="Unassembled WGS sequence"/>
</dbReference>
<evidence type="ECO:0000313" key="1">
    <source>
        <dbReference type="EMBL" id="KAH9828883.1"/>
    </source>
</evidence>
<sequence length="104" mass="11359">MVLLDVQTAGLMSLMASGLWAHHESGWLGTSHAAARQMIVGFINGIQHLARGPISAGHYNHYNIWPGVDPLASAMHSMLDEQRLCQASPDGELASQHSYRRRAV</sequence>
<proteinExistence type="predicted"/>
<reference evidence="1 2" key="2">
    <citation type="journal article" date="2021" name="Curr. Genet.">
        <title>Genetic response to nitrogen starvation in the aggressive Eucalyptus foliar pathogen Teratosphaeria destructans.</title>
        <authorList>
            <person name="Havenga M."/>
            <person name="Wingfield B.D."/>
            <person name="Wingfield M.J."/>
            <person name="Dreyer L.L."/>
            <person name="Roets F."/>
            <person name="Aylward J."/>
        </authorList>
    </citation>
    <scope>NUCLEOTIDE SEQUENCE [LARGE SCALE GENOMIC DNA]</scope>
    <source>
        <strain evidence="1">CMW44962</strain>
    </source>
</reference>
<organism evidence="1 2">
    <name type="scientific">Teratosphaeria destructans</name>
    <dbReference type="NCBI Taxonomy" id="418781"/>
    <lineage>
        <taxon>Eukaryota</taxon>
        <taxon>Fungi</taxon>
        <taxon>Dikarya</taxon>
        <taxon>Ascomycota</taxon>
        <taxon>Pezizomycotina</taxon>
        <taxon>Dothideomycetes</taxon>
        <taxon>Dothideomycetidae</taxon>
        <taxon>Mycosphaerellales</taxon>
        <taxon>Teratosphaeriaceae</taxon>
        <taxon>Teratosphaeria</taxon>
    </lineage>
</organism>
<reference evidence="1 2" key="1">
    <citation type="journal article" date="2018" name="IMA Fungus">
        <title>IMA Genome-F 10: Nine draft genome sequences of Claviceps purpurea s.lat., including C. arundinis, C. humidiphila, and C. cf. spartinae, pseudomolecules for the pitch canker pathogen Fusarium circinatum, draft genome of Davidsoniella eucalypti, Grosmannia galeiformis, Quambalaria eucalypti, and Teratosphaeria destructans.</title>
        <authorList>
            <person name="Wingfield B.D."/>
            <person name="Liu M."/>
            <person name="Nguyen H.D."/>
            <person name="Lane F.A."/>
            <person name="Morgan S.W."/>
            <person name="De Vos L."/>
            <person name="Wilken P.M."/>
            <person name="Duong T.A."/>
            <person name="Aylward J."/>
            <person name="Coetzee M.P."/>
            <person name="Dadej K."/>
            <person name="De Beer Z.W."/>
            <person name="Findlay W."/>
            <person name="Havenga M."/>
            <person name="Kolarik M."/>
            <person name="Menzies J.G."/>
            <person name="Naidoo K."/>
            <person name="Pochopski O."/>
            <person name="Shoukouhi P."/>
            <person name="Santana Q.C."/>
            <person name="Seifert K.A."/>
            <person name="Soal N."/>
            <person name="Steenkamp E.T."/>
            <person name="Tatham C.T."/>
            <person name="van der Nest M.A."/>
            <person name="Wingfield M.J."/>
        </authorList>
    </citation>
    <scope>NUCLEOTIDE SEQUENCE [LARGE SCALE GENOMIC DNA]</scope>
    <source>
        <strain evidence="1">CMW44962</strain>
    </source>
</reference>
<dbReference type="EMBL" id="RIBY02001445">
    <property type="protein sequence ID" value="KAH9828883.1"/>
    <property type="molecule type" value="Genomic_DNA"/>
</dbReference>
<evidence type="ECO:0000313" key="2">
    <source>
        <dbReference type="Proteomes" id="UP001138500"/>
    </source>
</evidence>
<name>A0A9W7SUK3_9PEZI</name>
<comment type="caution">
    <text evidence="1">The sequence shown here is derived from an EMBL/GenBank/DDBJ whole genome shotgun (WGS) entry which is preliminary data.</text>
</comment>
<gene>
    <name evidence="1" type="ORF">Tdes44962_MAKER02311</name>
</gene>
<dbReference type="AlphaFoldDB" id="A0A9W7SUK3"/>
<accession>A0A9W7SUK3</accession>
<protein>
    <submittedName>
        <fullName evidence="1">Uncharacterized protein</fullName>
    </submittedName>
</protein>